<proteinExistence type="predicted"/>
<feature type="region of interest" description="Disordered" evidence="1">
    <location>
        <begin position="432"/>
        <end position="463"/>
    </location>
</feature>
<dbReference type="EMBL" id="KV749632">
    <property type="protein sequence ID" value="OCL08586.1"/>
    <property type="molecule type" value="Genomic_DNA"/>
</dbReference>
<sequence length="536" mass="59243">MAPVAISKTDGASNKAPSPLQIALALAVGRSKPDDVSFKDFILRLRNHLRPGRQPDAEKREHQHLNSATYWQDQYEQSEASRLELLAQVTRIERERDLLKGKSSAADTSKRRRDFESDSMASKPAKRARPNKRLTADSALLPPHGSFSENFDPLEAVGKDGATLIQSLYTIHKLLKHRKLNPDSLCYSLVQASRAISSVITTYYKRRQLHSSTTASSAKQKHPSSVNSQARDSAESASIIQASARAFASLLLGLSRFSNEGDQGHQSGLVIYECVSMFRAILNSITELALESAKQNMALAMELKPEVASKSRGKMPKPVKDENVARSVSQLLNAILSYLDPKDSLHRTLFEGFMFVLLDRVGERLFVCIFDRERSATIEGDISPPEHLGAPAAGPGKELETKAAHLELPTLISTLERAMALAPQHLSAHLTPMNKTVKPPTSTVNSGKSSATNKSSSSSGKITLSHHAKDRLQQTLVNCMFGVDNQDDFADCIKMPTRVGPLPPPPKVEEQDTAEWFKQEVWRLVGWEILRREGDW</sequence>
<keyword evidence="3" id="KW-1185">Reference proteome</keyword>
<dbReference type="AlphaFoldDB" id="A0A8E2F175"/>
<accession>A0A8E2F175</accession>
<feature type="region of interest" description="Disordered" evidence="1">
    <location>
        <begin position="99"/>
        <end position="145"/>
    </location>
</feature>
<evidence type="ECO:0000313" key="2">
    <source>
        <dbReference type="EMBL" id="OCL08586.1"/>
    </source>
</evidence>
<dbReference type="OrthoDB" id="202825at2759"/>
<name>A0A8E2F175_9PEZI</name>
<feature type="region of interest" description="Disordered" evidence="1">
    <location>
        <begin position="212"/>
        <end position="232"/>
    </location>
</feature>
<evidence type="ECO:0000313" key="3">
    <source>
        <dbReference type="Proteomes" id="UP000250140"/>
    </source>
</evidence>
<feature type="compositionally biased region" description="Low complexity" evidence="1">
    <location>
        <begin position="445"/>
        <end position="461"/>
    </location>
</feature>
<protein>
    <submittedName>
        <fullName evidence="2">Uncharacterized protein</fullName>
    </submittedName>
</protein>
<evidence type="ECO:0000256" key="1">
    <source>
        <dbReference type="SAM" id="MobiDB-lite"/>
    </source>
</evidence>
<dbReference type="Proteomes" id="UP000250140">
    <property type="component" value="Unassembled WGS sequence"/>
</dbReference>
<reference evidence="2 3" key="1">
    <citation type="journal article" date="2016" name="Nat. Commun.">
        <title>Ectomycorrhizal ecology is imprinted in the genome of the dominant symbiotic fungus Cenococcum geophilum.</title>
        <authorList>
            <consortium name="DOE Joint Genome Institute"/>
            <person name="Peter M."/>
            <person name="Kohler A."/>
            <person name="Ohm R.A."/>
            <person name="Kuo A."/>
            <person name="Krutzmann J."/>
            <person name="Morin E."/>
            <person name="Arend M."/>
            <person name="Barry K.W."/>
            <person name="Binder M."/>
            <person name="Choi C."/>
            <person name="Clum A."/>
            <person name="Copeland A."/>
            <person name="Grisel N."/>
            <person name="Haridas S."/>
            <person name="Kipfer T."/>
            <person name="LaButti K."/>
            <person name="Lindquist E."/>
            <person name="Lipzen A."/>
            <person name="Maire R."/>
            <person name="Meier B."/>
            <person name="Mihaltcheva S."/>
            <person name="Molinier V."/>
            <person name="Murat C."/>
            <person name="Poggeler S."/>
            <person name="Quandt C.A."/>
            <person name="Sperisen C."/>
            <person name="Tritt A."/>
            <person name="Tisserant E."/>
            <person name="Crous P.W."/>
            <person name="Henrissat B."/>
            <person name="Nehls U."/>
            <person name="Egli S."/>
            <person name="Spatafora J.W."/>
            <person name="Grigoriev I.V."/>
            <person name="Martin F.M."/>
        </authorList>
    </citation>
    <scope>NUCLEOTIDE SEQUENCE [LARGE SCALE GENOMIC DNA]</scope>
    <source>
        <strain evidence="2 3">CBS 207.34</strain>
    </source>
</reference>
<gene>
    <name evidence="2" type="ORF">AOQ84DRAFT_431649</name>
</gene>
<organism evidence="2 3">
    <name type="scientific">Glonium stellatum</name>
    <dbReference type="NCBI Taxonomy" id="574774"/>
    <lineage>
        <taxon>Eukaryota</taxon>
        <taxon>Fungi</taxon>
        <taxon>Dikarya</taxon>
        <taxon>Ascomycota</taxon>
        <taxon>Pezizomycotina</taxon>
        <taxon>Dothideomycetes</taxon>
        <taxon>Pleosporomycetidae</taxon>
        <taxon>Gloniales</taxon>
        <taxon>Gloniaceae</taxon>
        <taxon>Glonium</taxon>
    </lineage>
</organism>
<feature type="compositionally biased region" description="Polar residues" evidence="1">
    <location>
        <begin position="212"/>
        <end position="231"/>
    </location>
</feature>